<organism evidence="13 14">
    <name type="scientific">Bacillus suaedaesalsae</name>
    <dbReference type="NCBI Taxonomy" id="2810349"/>
    <lineage>
        <taxon>Bacteria</taxon>
        <taxon>Bacillati</taxon>
        <taxon>Bacillota</taxon>
        <taxon>Bacilli</taxon>
        <taxon>Bacillales</taxon>
        <taxon>Bacillaceae</taxon>
        <taxon>Bacillus</taxon>
    </lineage>
</organism>
<proteinExistence type="predicted"/>
<evidence type="ECO:0000256" key="6">
    <source>
        <dbReference type="ARBA" id="ARBA00022840"/>
    </source>
</evidence>
<evidence type="ECO:0000256" key="7">
    <source>
        <dbReference type="ARBA" id="ARBA00047899"/>
    </source>
</evidence>
<evidence type="ECO:0000259" key="12">
    <source>
        <dbReference type="PROSITE" id="PS51178"/>
    </source>
</evidence>
<keyword evidence="2" id="KW-0723">Serine/threonine-protein kinase</keyword>
<keyword evidence="4 9" id="KW-0547">Nucleotide-binding</keyword>
<dbReference type="Pfam" id="PF00069">
    <property type="entry name" value="Pkinase"/>
    <property type="match status" value="1"/>
</dbReference>
<name>A0ABS2DLY2_9BACI</name>
<feature type="binding site" evidence="9">
    <location>
        <position position="40"/>
    </location>
    <ligand>
        <name>ATP</name>
        <dbReference type="ChEBI" id="CHEBI:30616"/>
    </ligand>
</feature>
<dbReference type="Pfam" id="PF03793">
    <property type="entry name" value="PASTA"/>
    <property type="match status" value="3"/>
</dbReference>
<evidence type="ECO:0000256" key="1">
    <source>
        <dbReference type="ARBA" id="ARBA00012513"/>
    </source>
</evidence>
<dbReference type="GO" id="GO:0016301">
    <property type="term" value="F:kinase activity"/>
    <property type="evidence" value="ECO:0007669"/>
    <property type="project" value="UniProtKB-KW"/>
</dbReference>
<dbReference type="SUPFAM" id="SSF56112">
    <property type="entry name" value="Protein kinase-like (PK-like)"/>
    <property type="match status" value="1"/>
</dbReference>
<dbReference type="CDD" id="cd14014">
    <property type="entry name" value="STKc_PknB_like"/>
    <property type="match status" value="1"/>
</dbReference>
<evidence type="ECO:0000313" key="13">
    <source>
        <dbReference type="EMBL" id="MBM6618493.1"/>
    </source>
</evidence>
<dbReference type="EC" id="2.7.11.1" evidence="1"/>
<evidence type="ECO:0000256" key="3">
    <source>
        <dbReference type="ARBA" id="ARBA00022679"/>
    </source>
</evidence>
<dbReference type="PROSITE" id="PS50011">
    <property type="entry name" value="PROTEIN_KINASE_DOM"/>
    <property type="match status" value="1"/>
</dbReference>
<dbReference type="SMART" id="SM00740">
    <property type="entry name" value="PASTA"/>
    <property type="match status" value="3"/>
</dbReference>
<dbReference type="PANTHER" id="PTHR43289">
    <property type="entry name" value="MITOGEN-ACTIVATED PROTEIN KINASE KINASE KINASE 20-RELATED"/>
    <property type="match status" value="1"/>
</dbReference>
<keyword evidence="3" id="KW-0808">Transferase</keyword>
<evidence type="ECO:0000313" key="14">
    <source>
        <dbReference type="Proteomes" id="UP001518925"/>
    </source>
</evidence>
<dbReference type="InterPro" id="IPR011009">
    <property type="entry name" value="Kinase-like_dom_sf"/>
</dbReference>
<dbReference type="PANTHER" id="PTHR43289:SF34">
    <property type="entry name" value="SERINE_THREONINE-PROTEIN KINASE YBDM-RELATED"/>
    <property type="match status" value="1"/>
</dbReference>
<evidence type="ECO:0000256" key="2">
    <source>
        <dbReference type="ARBA" id="ARBA00022527"/>
    </source>
</evidence>
<evidence type="ECO:0000256" key="5">
    <source>
        <dbReference type="ARBA" id="ARBA00022777"/>
    </source>
</evidence>
<dbReference type="Proteomes" id="UP001518925">
    <property type="component" value="Unassembled WGS sequence"/>
</dbReference>
<keyword evidence="10" id="KW-0812">Transmembrane</keyword>
<evidence type="ECO:0000259" key="11">
    <source>
        <dbReference type="PROSITE" id="PS50011"/>
    </source>
</evidence>
<comment type="caution">
    <text evidence="13">The sequence shown here is derived from an EMBL/GenBank/DDBJ whole genome shotgun (WGS) entry which is preliminary data.</text>
</comment>
<comment type="catalytic activity">
    <reaction evidence="8">
        <text>L-seryl-[protein] + ATP = O-phospho-L-seryl-[protein] + ADP + H(+)</text>
        <dbReference type="Rhea" id="RHEA:17989"/>
        <dbReference type="Rhea" id="RHEA-COMP:9863"/>
        <dbReference type="Rhea" id="RHEA-COMP:11604"/>
        <dbReference type="ChEBI" id="CHEBI:15378"/>
        <dbReference type="ChEBI" id="CHEBI:29999"/>
        <dbReference type="ChEBI" id="CHEBI:30616"/>
        <dbReference type="ChEBI" id="CHEBI:83421"/>
        <dbReference type="ChEBI" id="CHEBI:456216"/>
        <dbReference type="EC" id="2.7.11.1"/>
    </reaction>
</comment>
<dbReference type="NCBIfam" id="NF033483">
    <property type="entry name" value="PknB_PASTA_kin"/>
    <property type="match status" value="1"/>
</dbReference>
<dbReference type="InterPro" id="IPR017441">
    <property type="entry name" value="Protein_kinase_ATP_BS"/>
</dbReference>
<reference evidence="13 14" key="1">
    <citation type="submission" date="2021-02" db="EMBL/GenBank/DDBJ databases">
        <title>Bacillus sp. RD4P76, an endophyte from a halophyte.</title>
        <authorList>
            <person name="Sun J.-Q."/>
        </authorList>
    </citation>
    <scope>NUCLEOTIDE SEQUENCE [LARGE SCALE GENOMIC DNA]</scope>
    <source>
        <strain evidence="13 14">RD4P76</strain>
    </source>
</reference>
<dbReference type="Gene3D" id="1.10.510.10">
    <property type="entry name" value="Transferase(Phosphotransferase) domain 1"/>
    <property type="match status" value="1"/>
</dbReference>
<feature type="domain" description="Protein kinase" evidence="11">
    <location>
        <begin position="11"/>
        <end position="271"/>
    </location>
</feature>
<protein>
    <recommendedName>
        <fullName evidence="1">non-specific serine/threonine protein kinase</fullName>
        <ecNumber evidence="1">2.7.11.1</ecNumber>
    </recommendedName>
</protein>
<dbReference type="InterPro" id="IPR008271">
    <property type="entry name" value="Ser/Thr_kinase_AS"/>
</dbReference>
<feature type="domain" description="PASTA" evidence="12">
    <location>
        <begin position="425"/>
        <end position="491"/>
    </location>
</feature>
<comment type="catalytic activity">
    <reaction evidence="7">
        <text>L-threonyl-[protein] + ATP = O-phospho-L-threonyl-[protein] + ADP + H(+)</text>
        <dbReference type="Rhea" id="RHEA:46608"/>
        <dbReference type="Rhea" id="RHEA-COMP:11060"/>
        <dbReference type="Rhea" id="RHEA-COMP:11605"/>
        <dbReference type="ChEBI" id="CHEBI:15378"/>
        <dbReference type="ChEBI" id="CHEBI:30013"/>
        <dbReference type="ChEBI" id="CHEBI:30616"/>
        <dbReference type="ChEBI" id="CHEBI:61977"/>
        <dbReference type="ChEBI" id="CHEBI:456216"/>
        <dbReference type="EC" id="2.7.11.1"/>
    </reaction>
</comment>
<feature type="transmembrane region" description="Helical" evidence="10">
    <location>
        <begin position="330"/>
        <end position="357"/>
    </location>
</feature>
<sequence length="648" mass="72317">MMIGKRLSGRYKIIDSIGGGGMANVYLAKDMILERDVAVKVLRPDISNDEEFIRRFHREAQAATSLNHPNIVSIYDVGEDEQILYIVMEYIDGYTLKQYIQKNGPLSNEESVNIMLQLTSAISHAHENHIVHRDIKPQNILIDENGVVKVTDFGIAVALSSTTITQTNSFLGSVHYLSPEQARGGMATKKSDLYSLGIVMFELITGRLPFFGESAVSIAIKHLQNETPSPKRWNPHIPQSIENIILKSTAKDSFYRYDNVEAMQEDLRTSLDPSRVNEVPFKIPELDGEATKAIPIIRDEKTAQVKNADDTIIHHDKDKETPKKKKGKKIVVRVITTLFLLIVGIIAAFTIVPSFLLPSDVTIPDVSGKSYEAAYSELDKLGLVIGEPKEVFDDEIEEGKVVRTNPKSGVVAKEGSMITIYTSKGKEKAEIEDYIGQNYEDISNSLKEKFKEVIIKNQSSSEVQAGEIIDQFPKTGDYVLEDTELTLFVSTGPPTFELGNLVGYTIREVENYVAQWGLVLDKPKYINSEEAQKDIIIQQTPAPGTELKAGDSISVVVSKGPEEKPKTSTQEILVQYQPTEEGKPQTVRIYVEDMENELTGTPVVNKTITADQVFQIQLIIPYEGSATYKVERDGNVIIERTVLYKDVQ</sequence>
<evidence type="ECO:0000256" key="10">
    <source>
        <dbReference type="SAM" id="Phobius"/>
    </source>
</evidence>
<dbReference type="Gene3D" id="3.30.200.20">
    <property type="entry name" value="Phosphorylase Kinase, domain 1"/>
    <property type="match status" value="1"/>
</dbReference>
<evidence type="ECO:0000256" key="4">
    <source>
        <dbReference type="ARBA" id="ARBA00022741"/>
    </source>
</evidence>
<accession>A0ABS2DLY2</accession>
<gene>
    <name evidence="13" type="primary">pknB</name>
    <name evidence="13" type="ORF">JR050_12560</name>
</gene>
<keyword evidence="10" id="KW-0472">Membrane</keyword>
<keyword evidence="14" id="KW-1185">Reference proteome</keyword>
<dbReference type="PROSITE" id="PS51178">
    <property type="entry name" value="PASTA"/>
    <property type="match status" value="3"/>
</dbReference>
<dbReference type="InterPro" id="IPR000719">
    <property type="entry name" value="Prot_kinase_dom"/>
</dbReference>
<keyword evidence="5 13" id="KW-0418">Kinase</keyword>
<dbReference type="Gene3D" id="3.30.10.20">
    <property type="match status" value="3"/>
</dbReference>
<dbReference type="Gene3D" id="2.60.40.2560">
    <property type="match status" value="1"/>
</dbReference>
<feature type="domain" description="PASTA" evidence="12">
    <location>
        <begin position="492"/>
        <end position="559"/>
    </location>
</feature>
<dbReference type="PROSITE" id="PS00108">
    <property type="entry name" value="PROTEIN_KINASE_ST"/>
    <property type="match status" value="1"/>
</dbReference>
<feature type="domain" description="PASTA" evidence="12">
    <location>
        <begin position="357"/>
        <end position="424"/>
    </location>
</feature>
<dbReference type="EMBL" id="JAFELM010000031">
    <property type="protein sequence ID" value="MBM6618493.1"/>
    <property type="molecule type" value="Genomic_DNA"/>
</dbReference>
<dbReference type="SMART" id="SM00220">
    <property type="entry name" value="S_TKc"/>
    <property type="match status" value="1"/>
</dbReference>
<keyword evidence="6 9" id="KW-0067">ATP-binding</keyword>
<keyword evidence="10" id="KW-1133">Transmembrane helix</keyword>
<dbReference type="PROSITE" id="PS00107">
    <property type="entry name" value="PROTEIN_KINASE_ATP"/>
    <property type="match status" value="1"/>
</dbReference>
<evidence type="ECO:0000256" key="8">
    <source>
        <dbReference type="ARBA" id="ARBA00048679"/>
    </source>
</evidence>
<evidence type="ECO:0000256" key="9">
    <source>
        <dbReference type="PROSITE-ProRule" id="PRU10141"/>
    </source>
</evidence>
<dbReference type="InterPro" id="IPR005543">
    <property type="entry name" value="PASTA_dom"/>
</dbReference>
<dbReference type="CDD" id="cd06577">
    <property type="entry name" value="PASTA_pknB"/>
    <property type="match status" value="3"/>
</dbReference>